<dbReference type="PROSITE" id="PS51081">
    <property type="entry name" value="ZF_SIAH"/>
    <property type="match status" value="1"/>
</dbReference>
<dbReference type="Gene3D" id="3.30.40.10">
    <property type="entry name" value="Zinc/RING finger domain, C3HC4 (zinc finger)"/>
    <property type="match status" value="2"/>
</dbReference>
<dbReference type="Pfam" id="PF21362">
    <property type="entry name" value="Sina_RING"/>
    <property type="match status" value="1"/>
</dbReference>
<dbReference type="SUPFAM" id="SSF49599">
    <property type="entry name" value="TRAF domain-like"/>
    <property type="match status" value="1"/>
</dbReference>
<comment type="caution">
    <text evidence="13">The sequence shown here is derived from an EMBL/GenBank/DDBJ whole genome shotgun (WGS) entry which is preliminary data.</text>
</comment>
<evidence type="ECO:0000256" key="7">
    <source>
        <dbReference type="ARBA" id="ARBA00022771"/>
    </source>
</evidence>
<reference evidence="13" key="1">
    <citation type="journal article" date="2023" name="Insect Mol. Biol.">
        <title>Genome sequencing provides insights into the evolution of gene families encoding plant cell wall-degrading enzymes in longhorned beetles.</title>
        <authorList>
            <person name="Shin N.R."/>
            <person name="Okamura Y."/>
            <person name="Kirsch R."/>
            <person name="Pauchet Y."/>
        </authorList>
    </citation>
    <scope>NUCLEOTIDE SEQUENCE</scope>
    <source>
        <strain evidence="13">RBIC_L_NR</strain>
    </source>
</reference>
<feature type="domain" description="SIAH-type" evidence="12">
    <location>
        <begin position="71"/>
        <end position="132"/>
    </location>
</feature>
<dbReference type="GO" id="GO:0005737">
    <property type="term" value="C:cytoplasm"/>
    <property type="evidence" value="ECO:0007669"/>
    <property type="project" value="TreeGrafter"/>
</dbReference>
<dbReference type="AlphaFoldDB" id="A0AAV8WW57"/>
<evidence type="ECO:0000256" key="8">
    <source>
        <dbReference type="ARBA" id="ARBA00022786"/>
    </source>
</evidence>
<comment type="similarity">
    <text evidence="3">Belongs to the SINA (Seven in absentia) family.</text>
</comment>
<gene>
    <name evidence="13" type="ORF">NQ314_016847</name>
</gene>
<dbReference type="GO" id="GO:0031624">
    <property type="term" value="F:ubiquitin conjugating enzyme binding"/>
    <property type="evidence" value="ECO:0007669"/>
    <property type="project" value="TreeGrafter"/>
</dbReference>
<dbReference type="EC" id="2.3.2.27" evidence="4"/>
<comment type="pathway">
    <text evidence="2">Protein modification; protein ubiquitination.</text>
</comment>
<evidence type="ECO:0000256" key="5">
    <source>
        <dbReference type="ARBA" id="ARBA00022679"/>
    </source>
</evidence>
<dbReference type="InterPro" id="IPR001841">
    <property type="entry name" value="Znf_RING"/>
</dbReference>
<evidence type="ECO:0000256" key="10">
    <source>
        <dbReference type="PROSITE-ProRule" id="PRU00455"/>
    </source>
</evidence>
<dbReference type="SUPFAM" id="SSF57850">
    <property type="entry name" value="RING/U-box"/>
    <property type="match status" value="1"/>
</dbReference>
<name>A0AAV8WW57_9CUCU</name>
<dbReference type="InterPro" id="IPR013083">
    <property type="entry name" value="Znf_RING/FYVE/PHD"/>
</dbReference>
<evidence type="ECO:0000256" key="6">
    <source>
        <dbReference type="ARBA" id="ARBA00022723"/>
    </source>
</evidence>
<dbReference type="GO" id="GO:0008270">
    <property type="term" value="F:zinc ion binding"/>
    <property type="evidence" value="ECO:0007669"/>
    <property type="project" value="UniProtKB-KW"/>
</dbReference>
<evidence type="ECO:0000256" key="9">
    <source>
        <dbReference type="ARBA" id="ARBA00022833"/>
    </source>
</evidence>
<feature type="domain" description="RING-type" evidence="11">
    <location>
        <begin position="19"/>
        <end position="54"/>
    </location>
</feature>
<dbReference type="EMBL" id="JANEYF010004689">
    <property type="protein sequence ID" value="KAJ8930350.1"/>
    <property type="molecule type" value="Genomic_DNA"/>
</dbReference>
<keyword evidence="5" id="KW-0808">Transferase</keyword>
<dbReference type="GO" id="GO:0061630">
    <property type="term" value="F:ubiquitin protein ligase activity"/>
    <property type="evidence" value="ECO:0007669"/>
    <property type="project" value="UniProtKB-EC"/>
</dbReference>
<dbReference type="InterPro" id="IPR013010">
    <property type="entry name" value="Znf_SIAH"/>
</dbReference>
<dbReference type="PANTHER" id="PTHR45877:SF2">
    <property type="entry name" value="E3 UBIQUITIN-PROTEIN LIGASE SINA-RELATED"/>
    <property type="match status" value="1"/>
</dbReference>
<dbReference type="PANTHER" id="PTHR45877">
    <property type="entry name" value="E3 UBIQUITIN-PROTEIN LIGASE SIAH2"/>
    <property type="match status" value="1"/>
</dbReference>
<dbReference type="GO" id="GO:0043161">
    <property type="term" value="P:proteasome-mediated ubiquitin-dependent protein catabolic process"/>
    <property type="evidence" value="ECO:0007669"/>
    <property type="project" value="TreeGrafter"/>
</dbReference>
<evidence type="ECO:0000256" key="2">
    <source>
        <dbReference type="ARBA" id="ARBA00004906"/>
    </source>
</evidence>
<dbReference type="InterPro" id="IPR049548">
    <property type="entry name" value="Sina-like_RING"/>
</dbReference>
<dbReference type="Proteomes" id="UP001162156">
    <property type="component" value="Unassembled WGS sequence"/>
</dbReference>
<protein>
    <recommendedName>
        <fullName evidence="4">RING-type E3 ubiquitin transferase</fullName>
        <ecNumber evidence="4">2.3.2.27</ecNumber>
    </recommendedName>
</protein>
<keyword evidence="9" id="KW-0862">Zinc</keyword>
<sequence length="349" mass="40356">MAMAVAEATEDSILADFECPICTNYMFPPIRNCVSGHSFCSQCFNRIARCSQCRGQKTFTRCFVLERICAKLTFPCKYQADGCTWGAKGALIKKHEIHCKYGTSRCPLSFVRNCGWTGRKTDLIVHAKEQHPSHIYFEHRKRLVASGFGRFYSRRHYSSLFAVYDELFWFTWDLNNETGCVRFAVYNITQPEKEKFRYCISFLKGDTNVEVISATSLCEYCNTDEGRFVTGYYLMANYNMVKDLCDDRGNLYYFVTITMNDAIKQFMYEIYIRQPGIVDAVNEQQIHNNKQIENETQRENESQIENANGAVVVEENNRGTQQSLEETINDQNMCVSWSMSSTVARNNLH</sequence>
<evidence type="ECO:0000313" key="13">
    <source>
        <dbReference type="EMBL" id="KAJ8930350.1"/>
    </source>
</evidence>
<comment type="catalytic activity">
    <reaction evidence="1">
        <text>S-ubiquitinyl-[E2 ubiquitin-conjugating enzyme]-L-cysteine + [acceptor protein]-L-lysine = [E2 ubiquitin-conjugating enzyme]-L-cysteine + N(6)-ubiquitinyl-[acceptor protein]-L-lysine.</text>
        <dbReference type="EC" id="2.3.2.27"/>
    </reaction>
</comment>
<dbReference type="PROSITE" id="PS50089">
    <property type="entry name" value="ZF_RING_2"/>
    <property type="match status" value="1"/>
</dbReference>
<evidence type="ECO:0000259" key="12">
    <source>
        <dbReference type="PROSITE" id="PS51081"/>
    </source>
</evidence>
<proteinExistence type="inferred from homology"/>
<evidence type="ECO:0000313" key="14">
    <source>
        <dbReference type="Proteomes" id="UP001162156"/>
    </source>
</evidence>
<dbReference type="InterPro" id="IPR004162">
    <property type="entry name" value="SINA-like_animal"/>
</dbReference>
<keyword evidence="8" id="KW-0833">Ubl conjugation pathway</keyword>
<evidence type="ECO:0000256" key="4">
    <source>
        <dbReference type="ARBA" id="ARBA00012483"/>
    </source>
</evidence>
<evidence type="ECO:0000256" key="3">
    <source>
        <dbReference type="ARBA" id="ARBA00009119"/>
    </source>
</evidence>
<evidence type="ECO:0000256" key="1">
    <source>
        <dbReference type="ARBA" id="ARBA00000900"/>
    </source>
</evidence>
<dbReference type="Pfam" id="PF21361">
    <property type="entry name" value="Sina_ZnF"/>
    <property type="match status" value="1"/>
</dbReference>
<keyword evidence="7 10" id="KW-0863">Zinc-finger</keyword>
<accession>A0AAV8WW57</accession>
<keyword evidence="6" id="KW-0479">Metal-binding</keyword>
<evidence type="ECO:0000259" key="11">
    <source>
        <dbReference type="PROSITE" id="PS50089"/>
    </source>
</evidence>
<keyword evidence="14" id="KW-1185">Reference proteome</keyword>
<organism evidence="13 14">
    <name type="scientific">Rhamnusium bicolor</name>
    <dbReference type="NCBI Taxonomy" id="1586634"/>
    <lineage>
        <taxon>Eukaryota</taxon>
        <taxon>Metazoa</taxon>
        <taxon>Ecdysozoa</taxon>
        <taxon>Arthropoda</taxon>
        <taxon>Hexapoda</taxon>
        <taxon>Insecta</taxon>
        <taxon>Pterygota</taxon>
        <taxon>Neoptera</taxon>
        <taxon>Endopterygota</taxon>
        <taxon>Coleoptera</taxon>
        <taxon>Polyphaga</taxon>
        <taxon>Cucujiformia</taxon>
        <taxon>Chrysomeloidea</taxon>
        <taxon>Cerambycidae</taxon>
        <taxon>Lepturinae</taxon>
        <taxon>Rhagiini</taxon>
        <taxon>Rhamnusium</taxon>
    </lineage>
</organism>